<organism evidence="1 2">
    <name type="scientific">Portunus trituberculatus</name>
    <name type="common">Swimming crab</name>
    <name type="synonym">Neptunus trituberculatus</name>
    <dbReference type="NCBI Taxonomy" id="210409"/>
    <lineage>
        <taxon>Eukaryota</taxon>
        <taxon>Metazoa</taxon>
        <taxon>Ecdysozoa</taxon>
        <taxon>Arthropoda</taxon>
        <taxon>Crustacea</taxon>
        <taxon>Multicrustacea</taxon>
        <taxon>Malacostraca</taxon>
        <taxon>Eumalacostraca</taxon>
        <taxon>Eucarida</taxon>
        <taxon>Decapoda</taxon>
        <taxon>Pleocyemata</taxon>
        <taxon>Brachyura</taxon>
        <taxon>Eubrachyura</taxon>
        <taxon>Portunoidea</taxon>
        <taxon>Portunidae</taxon>
        <taxon>Portuninae</taxon>
        <taxon>Portunus</taxon>
    </lineage>
</organism>
<dbReference type="Proteomes" id="UP000324222">
    <property type="component" value="Unassembled WGS sequence"/>
</dbReference>
<reference evidence="1 2" key="1">
    <citation type="submission" date="2019-05" db="EMBL/GenBank/DDBJ databases">
        <title>Another draft genome of Portunus trituberculatus and its Hox gene families provides insights of decapod evolution.</title>
        <authorList>
            <person name="Jeong J.-H."/>
            <person name="Song I."/>
            <person name="Kim S."/>
            <person name="Choi T."/>
            <person name="Kim D."/>
            <person name="Ryu S."/>
            <person name="Kim W."/>
        </authorList>
    </citation>
    <scope>NUCLEOTIDE SEQUENCE [LARGE SCALE GENOMIC DNA]</scope>
    <source>
        <tissue evidence="1">Muscle</tissue>
    </source>
</reference>
<accession>A0A5B7FCF7</accession>
<keyword evidence="2" id="KW-1185">Reference proteome</keyword>
<evidence type="ECO:0000313" key="2">
    <source>
        <dbReference type="Proteomes" id="UP000324222"/>
    </source>
</evidence>
<gene>
    <name evidence="1" type="ORF">E2C01_038521</name>
</gene>
<proteinExistence type="predicted"/>
<comment type="caution">
    <text evidence="1">The sequence shown here is derived from an EMBL/GenBank/DDBJ whole genome shotgun (WGS) entry which is preliminary data.</text>
</comment>
<dbReference type="AlphaFoldDB" id="A0A5B7FCF7"/>
<evidence type="ECO:0000313" key="1">
    <source>
        <dbReference type="EMBL" id="MPC44841.1"/>
    </source>
</evidence>
<dbReference type="EMBL" id="VSRR010006464">
    <property type="protein sequence ID" value="MPC44841.1"/>
    <property type="molecule type" value="Genomic_DNA"/>
</dbReference>
<name>A0A5B7FCF7_PORTR</name>
<sequence length="67" mass="7899">MIFGQIPEVMRVVRVSKIMTFSVYERVFSKLKNRLGVILGRNYHFCYAFNTQRWLSDTETVIIPGKN</sequence>
<protein>
    <submittedName>
        <fullName evidence="1">Uncharacterized protein</fullName>
    </submittedName>
</protein>